<organism evidence="2 3">
    <name type="scientific">Haloarcula salina</name>
    <dbReference type="NCBI Taxonomy" id="1429914"/>
    <lineage>
        <taxon>Archaea</taxon>
        <taxon>Methanobacteriati</taxon>
        <taxon>Methanobacteriota</taxon>
        <taxon>Stenosarchaea group</taxon>
        <taxon>Halobacteria</taxon>
        <taxon>Halobacteriales</taxon>
        <taxon>Haloarculaceae</taxon>
        <taxon>Haloarcula</taxon>
    </lineage>
</organism>
<dbReference type="EMBL" id="JAHQXE010000001">
    <property type="protein sequence ID" value="MBV0901200.1"/>
    <property type="molecule type" value="Genomic_DNA"/>
</dbReference>
<feature type="transmembrane region" description="Helical" evidence="1">
    <location>
        <begin position="60"/>
        <end position="79"/>
    </location>
</feature>
<gene>
    <name evidence="2" type="ORF">KTS37_05305</name>
</gene>
<dbReference type="Proteomes" id="UP001166304">
    <property type="component" value="Unassembled WGS sequence"/>
</dbReference>
<keyword evidence="1" id="KW-0812">Transmembrane</keyword>
<sequence length="191" mass="20981">MWPWGHLGAAYLAYFTYTRIDSTDRQTVLTLLALAVGSQFPDIVDKPLAWTVSVLPSGRSLAHSLVTLVVLVAVLYRVAAWYRRTDLVRAFAVGAFAHSLTDVSPSALAAVLGGDLSQLQWFRFLVWPFRPPPPYSGDTSFAAQFAAFQFEPYVQFQFALFGLAVAVWVADGAPGVRAVTEIGRELLAERT</sequence>
<reference evidence="2" key="1">
    <citation type="submission" date="2021-06" db="EMBL/GenBank/DDBJ databases">
        <title>New haloarchaea isolates fom saline soil.</title>
        <authorList>
            <person name="Duran-Viseras A."/>
            <person name="Sanchez-Porro C.S."/>
            <person name="Ventosa A."/>
        </authorList>
    </citation>
    <scope>NUCLEOTIDE SEQUENCE</scope>
    <source>
        <strain evidence="2">JCM 18369</strain>
    </source>
</reference>
<evidence type="ECO:0000313" key="2">
    <source>
        <dbReference type="EMBL" id="MBV0901200.1"/>
    </source>
</evidence>
<proteinExistence type="predicted"/>
<dbReference type="AlphaFoldDB" id="A0AA41FZ28"/>
<name>A0AA41FZ28_9EURY</name>
<accession>A0AA41FZ28</accession>
<dbReference type="GO" id="GO:0016787">
    <property type="term" value="F:hydrolase activity"/>
    <property type="evidence" value="ECO:0007669"/>
    <property type="project" value="UniProtKB-KW"/>
</dbReference>
<keyword evidence="1" id="KW-1133">Transmembrane helix</keyword>
<dbReference type="InterPro" id="IPR007404">
    <property type="entry name" value="YdjM-like"/>
</dbReference>
<protein>
    <submittedName>
        <fullName evidence="2">Metal-dependent hydrolase</fullName>
    </submittedName>
</protein>
<dbReference type="Pfam" id="PF04307">
    <property type="entry name" value="YdjM"/>
    <property type="match status" value="1"/>
</dbReference>
<evidence type="ECO:0000313" key="3">
    <source>
        <dbReference type="Proteomes" id="UP001166304"/>
    </source>
</evidence>
<evidence type="ECO:0000256" key="1">
    <source>
        <dbReference type="SAM" id="Phobius"/>
    </source>
</evidence>
<keyword evidence="3" id="KW-1185">Reference proteome</keyword>
<comment type="caution">
    <text evidence="2">The sequence shown here is derived from an EMBL/GenBank/DDBJ whole genome shotgun (WGS) entry which is preliminary data.</text>
</comment>
<dbReference type="RefSeq" id="WP_162414824.1">
    <property type="nucleotide sequence ID" value="NZ_JAHQXE010000001.1"/>
</dbReference>
<keyword evidence="1" id="KW-0472">Membrane</keyword>
<keyword evidence="2" id="KW-0378">Hydrolase</keyword>